<organism evidence="6 7">
    <name type="scientific">Lactonifactor longoviformis DSM 17459</name>
    <dbReference type="NCBI Taxonomy" id="1122155"/>
    <lineage>
        <taxon>Bacteria</taxon>
        <taxon>Bacillati</taxon>
        <taxon>Bacillota</taxon>
        <taxon>Clostridia</taxon>
        <taxon>Eubacteriales</taxon>
        <taxon>Clostridiaceae</taxon>
        <taxon>Lactonifactor</taxon>
    </lineage>
</organism>
<dbReference type="GO" id="GO:0003700">
    <property type="term" value="F:DNA-binding transcription factor activity"/>
    <property type="evidence" value="ECO:0007669"/>
    <property type="project" value="TreeGrafter"/>
</dbReference>
<dbReference type="Gene3D" id="1.10.10.10">
    <property type="entry name" value="Winged helix-like DNA-binding domain superfamily/Winged helix DNA-binding domain"/>
    <property type="match status" value="1"/>
</dbReference>
<dbReference type="EMBL" id="FQVI01000013">
    <property type="protein sequence ID" value="SHF11609.1"/>
    <property type="molecule type" value="Genomic_DNA"/>
</dbReference>
<evidence type="ECO:0000313" key="7">
    <source>
        <dbReference type="Proteomes" id="UP000184245"/>
    </source>
</evidence>
<reference evidence="6 7" key="1">
    <citation type="submission" date="2016-11" db="EMBL/GenBank/DDBJ databases">
        <authorList>
            <person name="Jaros S."/>
            <person name="Januszkiewicz K."/>
            <person name="Wedrychowicz H."/>
        </authorList>
    </citation>
    <scope>NUCLEOTIDE SEQUENCE [LARGE SCALE GENOMIC DNA]</scope>
    <source>
        <strain evidence="6 7">DSM 17459</strain>
    </source>
</reference>
<sequence>MSQTENKLETIQAVDRAFQILETISRKGSMSLNDLHKELRVSKASLLRLAYTLVQNGYLDKNPQTGNYTLTLKAYEVGISSIQNLDKISLINSTLVDLSRETGRIAQFSVEDNNQLLCLQSIGQKTSSFSIYTTVGRRSPLYCTSAGKALLSAYTNTQIIEKWETFDVKALTEHTITDIHSFLQDVSETRRRHYALDREENEYHIFCVGAPVMGHSNLPLGAISVSGSSLTEEEEQRIAGILVPAVKRLSGLLGYVMEGTSEYF</sequence>
<dbReference type="STRING" id="1122155.SAMN02745158_02582"/>
<evidence type="ECO:0000256" key="1">
    <source>
        <dbReference type="ARBA" id="ARBA00023015"/>
    </source>
</evidence>
<keyword evidence="3" id="KW-0804">Transcription</keyword>
<dbReference type="PROSITE" id="PS51077">
    <property type="entry name" value="HTH_ICLR"/>
    <property type="match status" value="1"/>
</dbReference>
<dbReference type="SUPFAM" id="SSF46785">
    <property type="entry name" value="Winged helix' DNA-binding domain"/>
    <property type="match status" value="1"/>
</dbReference>
<feature type="domain" description="HTH iclR-type" evidence="4">
    <location>
        <begin position="11"/>
        <end position="72"/>
    </location>
</feature>
<dbReference type="GO" id="GO:0003677">
    <property type="term" value="F:DNA binding"/>
    <property type="evidence" value="ECO:0007669"/>
    <property type="project" value="UniProtKB-KW"/>
</dbReference>
<proteinExistence type="predicted"/>
<evidence type="ECO:0000256" key="3">
    <source>
        <dbReference type="ARBA" id="ARBA00023163"/>
    </source>
</evidence>
<dbReference type="Proteomes" id="UP000184245">
    <property type="component" value="Unassembled WGS sequence"/>
</dbReference>
<evidence type="ECO:0000256" key="2">
    <source>
        <dbReference type="ARBA" id="ARBA00023125"/>
    </source>
</evidence>
<dbReference type="SUPFAM" id="SSF55781">
    <property type="entry name" value="GAF domain-like"/>
    <property type="match status" value="1"/>
</dbReference>
<evidence type="ECO:0000313" key="6">
    <source>
        <dbReference type="EMBL" id="SHF11609.1"/>
    </source>
</evidence>
<protein>
    <submittedName>
        <fullName evidence="6">Transcriptional regulator, IclR family</fullName>
    </submittedName>
</protein>
<gene>
    <name evidence="6" type="ORF">SAMN02745158_02582</name>
</gene>
<dbReference type="PANTHER" id="PTHR30136:SF24">
    <property type="entry name" value="HTH-TYPE TRANSCRIPTIONAL REPRESSOR ALLR"/>
    <property type="match status" value="1"/>
</dbReference>
<keyword evidence="7" id="KW-1185">Reference proteome</keyword>
<dbReference type="PANTHER" id="PTHR30136">
    <property type="entry name" value="HELIX-TURN-HELIX TRANSCRIPTIONAL REGULATOR, ICLR FAMILY"/>
    <property type="match status" value="1"/>
</dbReference>
<dbReference type="Gene3D" id="3.30.450.40">
    <property type="match status" value="1"/>
</dbReference>
<evidence type="ECO:0000259" key="5">
    <source>
        <dbReference type="PROSITE" id="PS51078"/>
    </source>
</evidence>
<dbReference type="InterPro" id="IPR005471">
    <property type="entry name" value="Tscrpt_reg_IclR_N"/>
</dbReference>
<dbReference type="AlphaFoldDB" id="A0A1M4Z0M3"/>
<evidence type="ECO:0000259" key="4">
    <source>
        <dbReference type="PROSITE" id="PS51077"/>
    </source>
</evidence>
<dbReference type="SMART" id="SM00346">
    <property type="entry name" value="HTH_ICLR"/>
    <property type="match status" value="1"/>
</dbReference>
<dbReference type="GO" id="GO:0045892">
    <property type="term" value="P:negative regulation of DNA-templated transcription"/>
    <property type="evidence" value="ECO:0007669"/>
    <property type="project" value="TreeGrafter"/>
</dbReference>
<dbReference type="InterPro" id="IPR050707">
    <property type="entry name" value="HTH_MetabolicPath_Reg"/>
</dbReference>
<dbReference type="InterPro" id="IPR036390">
    <property type="entry name" value="WH_DNA-bd_sf"/>
</dbReference>
<dbReference type="InterPro" id="IPR029016">
    <property type="entry name" value="GAF-like_dom_sf"/>
</dbReference>
<keyword evidence="2" id="KW-0238">DNA-binding</keyword>
<dbReference type="InterPro" id="IPR014757">
    <property type="entry name" value="Tscrpt_reg_IclR_C"/>
</dbReference>
<feature type="domain" description="IclR-ED" evidence="5">
    <location>
        <begin position="73"/>
        <end position="255"/>
    </location>
</feature>
<dbReference type="RefSeq" id="WP_072852388.1">
    <property type="nucleotide sequence ID" value="NZ_FQVI01000013.1"/>
</dbReference>
<dbReference type="OrthoDB" id="9791752at2"/>
<name>A0A1M4Z0M3_9CLOT</name>
<dbReference type="Pfam" id="PF01614">
    <property type="entry name" value="IclR_C"/>
    <property type="match status" value="1"/>
</dbReference>
<accession>A0A1M4Z0M3</accession>
<dbReference type="InterPro" id="IPR036388">
    <property type="entry name" value="WH-like_DNA-bd_sf"/>
</dbReference>
<dbReference type="Pfam" id="PF09339">
    <property type="entry name" value="HTH_IclR"/>
    <property type="match status" value="1"/>
</dbReference>
<keyword evidence="1" id="KW-0805">Transcription regulation</keyword>
<dbReference type="PROSITE" id="PS51078">
    <property type="entry name" value="ICLR_ED"/>
    <property type="match status" value="1"/>
</dbReference>